<evidence type="ECO:0000256" key="6">
    <source>
        <dbReference type="ARBA" id="ARBA00031424"/>
    </source>
</evidence>
<gene>
    <name evidence="8" type="ordered locus">Daro_1258</name>
</gene>
<dbReference type="InterPro" id="IPR011051">
    <property type="entry name" value="RmlC_Cupin_sf"/>
</dbReference>
<evidence type="ECO:0000256" key="2">
    <source>
        <dbReference type="ARBA" id="ARBA00001997"/>
    </source>
</evidence>
<comment type="catalytic activity">
    <reaction evidence="1">
        <text>dTDP-4-dehydro-6-deoxy-alpha-D-glucose = dTDP-4-dehydro-beta-L-rhamnose</text>
        <dbReference type="Rhea" id="RHEA:16969"/>
        <dbReference type="ChEBI" id="CHEBI:57649"/>
        <dbReference type="ChEBI" id="CHEBI:62830"/>
        <dbReference type="EC" id="5.1.3.13"/>
    </reaction>
</comment>
<evidence type="ECO:0000256" key="1">
    <source>
        <dbReference type="ARBA" id="ARBA00001298"/>
    </source>
</evidence>
<evidence type="ECO:0000256" key="4">
    <source>
        <dbReference type="ARBA" id="ARBA00019595"/>
    </source>
</evidence>
<sequence>MADVSTGPIQGVTLTPLREIRDDRGALLHMLRCDAPDFTRFGECYFSEVSAGAIKGWKRHRLQTQNFAVPSGRIRLVVFDERPDSKSRGATQVLELGRPDQYVRVTIAPGLWYAFAALGNMPALLANCADLPHDPNESETLPLDTPLIPFRWSEGRLA</sequence>
<dbReference type="eggNOG" id="COG1898">
    <property type="taxonomic scope" value="Bacteria"/>
</dbReference>
<evidence type="ECO:0000256" key="7">
    <source>
        <dbReference type="ARBA" id="ARBA00033311"/>
    </source>
</evidence>
<name>Q47GL8_DECAR</name>
<dbReference type="Gene3D" id="2.60.120.10">
    <property type="entry name" value="Jelly Rolls"/>
    <property type="match status" value="1"/>
</dbReference>
<evidence type="ECO:0000313" key="8">
    <source>
        <dbReference type="EMBL" id="AAZ46013.1"/>
    </source>
</evidence>
<dbReference type="OrthoDB" id="9800680at2"/>
<dbReference type="Pfam" id="PF00908">
    <property type="entry name" value="dTDP_sugar_isom"/>
    <property type="match status" value="1"/>
</dbReference>
<dbReference type="AlphaFoldDB" id="Q47GL8"/>
<reference evidence="8" key="1">
    <citation type="submission" date="2005-08" db="EMBL/GenBank/DDBJ databases">
        <title>Complete sequence of Dechloromonas aromatica RCB.</title>
        <authorList>
            <person name="Salinero K.K."/>
            <person name="Copeland A."/>
            <person name="Lucas S."/>
            <person name="Lapidus A."/>
            <person name="Barry K."/>
            <person name="Detter J.C."/>
            <person name="Glavina T."/>
            <person name="Hammon N."/>
            <person name="Israni S."/>
            <person name="Pitluck S."/>
            <person name="Di Bartolo G."/>
            <person name="Trong S."/>
            <person name="Schmutz J."/>
            <person name="Larimer F."/>
            <person name="Land M."/>
            <person name="Ivanova N."/>
            <person name="Richardson P."/>
        </authorList>
    </citation>
    <scope>NUCLEOTIDE SEQUENCE</scope>
    <source>
        <strain evidence="8">RCB</strain>
    </source>
</reference>
<dbReference type="InterPro" id="IPR014710">
    <property type="entry name" value="RmlC-like_jellyroll"/>
</dbReference>
<dbReference type="SUPFAM" id="SSF51182">
    <property type="entry name" value="RmlC-like cupins"/>
    <property type="match status" value="1"/>
</dbReference>
<dbReference type="EMBL" id="CP000089">
    <property type="protein sequence ID" value="AAZ46013.1"/>
    <property type="molecule type" value="Genomic_DNA"/>
</dbReference>
<proteinExistence type="predicted"/>
<accession>Q47GL8</accession>
<dbReference type="HOGENOM" id="CLU_090940_3_0_4"/>
<dbReference type="InterPro" id="IPR000888">
    <property type="entry name" value="RmlC-like"/>
</dbReference>
<protein>
    <recommendedName>
        <fullName evidence="4">dTDP-4-dehydrorhamnose 3,5-epimerase</fullName>
        <ecNumber evidence="3">5.1.3.13</ecNumber>
    </recommendedName>
    <alternativeName>
        <fullName evidence="6">Thymidine diphospho-4-keto-rhamnose 3,5-epimerase</fullName>
    </alternativeName>
    <alternativeName>
        <fullName evidence="5">dTDP-4-keto-6-deoxyglucose 3,5-epimerase</fullName>
    </alternativeName>
    <alternativeName>
        <fullName evidence="7">dTDP-6-deoxy-D-xylo-4-hexulose 3,5-epimerase</fullName>
    </alternativeName>
</protein>
<dbReference type="GO" id="GO:0008830">
    <property type="term" value="F:dTDP-4-dehydrorhamnose 3,5-epimerase activity"/>
    <property type="evidence" value="ECO:0007669"/>
    <property type="project" value="UniProtKB-EC"/>
</dbReference>
<evidence type="ECO:0000256" key="5">
    <source>
        <dbReference type="ARBA" id="ARBA00029758"/>
    </source>
</evidence>
<evidence type="ECO:0000256" key="3">
    <source>
        <dbReference type="ARBA" id="ARBA00012098"/>
    </source>
</evidence>
<dbReference type="STRING" id="159087.Daro_1258"/>
<dbReference type="EC" id="5.1.3.13" evidence="3"/>
<dbReference type="KEGG" id="dar:Daro_1258"/>
<organism evidence="8">
    <name type="scientific">Dechloromonas aromatica (strain RCB)</name>
    <dbReference type="NCBI Taxonomy" id="159087"/>
    <lineage>
        <taxon>Bacteria</taxon>
        <taxon>Pseudomonadati</taxon>
        <taxon>Pseudomonadota</taxon>
        <taxon>Betaproteobacteria</taxon>
        <taxon>Rhodocyclales</taxon>
        <taxon>Azonexaceae</taxon>
        <taxon>Dechloromonas</taxon>
    </lineage>
</organism>
<comment type="function">
    <text evidence="2">Catalyzes the epimerization of the C3' and C5'positions of dTDP-6-deoxy-D-xylo-4-hexulose, forming dTDP-6-deoxy-L-lyxo-4-hexulose.</text>
</comment>